<dbReference type="InterPro" id="IPR000887">
    <property type="entry name" value="Aldlse_KDPG_KHG"/>
</dbReference>
<dbReference type="Pfam" id="PF01081">
    <property type="entry name" value="Aldolase"/>
    <property type="match status" value="1"/>
</dbReference>
<evidence type="ECO:0000256" key="1">
    <source>
        <dbReference type="ARBA" id="ARBA00004761"/>
    </source>
</evidence>
<evidence type="ECO:0000256" key="5">
    <source>
        <dbReference type="ARBA" id="ARBA00023277"/>
    </source>
</evidence>
<comment type="pathway">
    <text evidence="1">Carbohydrate acid metabolism.</text>
</comment>
<proteinExistence type="inferred from homology"/>
<gene>
    <name evidence="6" type="ORF">GCM10011575_26690</name>
</gene>
<evidence type="ECO:0000256" key="3">
    <source>
        <dbReference type="ARBA" id="ARBA00011233"/>
    </source>
</evidence>
<comment type="subunit">
    <text evidence="3">Homotrimer.</text>
</comment>
<evidence type="ECO:0000256" key="2">
    <source>
        <dbReference type="ARBA" id="ARBA00006906"/>
    </source>
</evidence>
<protein>
    <submittedName>
        <fullName evidence="6">Aldolase</fullName>
    </submittedName>
</protein>
<reference evidence="6" key="1">
    <citation type="journal article" date="2014" name="Int. J. Syst. Evol. Microbiol.">
        <title>Complete genome sequence of Corynebacterium casei LMG S-19264T (=DSM 44701T), isolated from a smear-ripened cheese.</title>
        <authorList>
            <consortium name="US DOE Joint Genome Institute (JGI-PGF)"/>
            <person name="Walter F."/>
            <person name="Albersmeier A."/>
            <person name="Kalinowski J."/>
            <person name="Ruckert C."/>
        </authorList>
    </citation>
    <scope>NUCLEOTIDE SEQUENCE</scope>
    <source>
        <strain evidence="6">CGMCC 4.7306</strain>
    </source>
</reference>
<evidence type="ECO:0000313" key="6">
    <source>
        <dbReference type="EMBL" id="GGL66855.1"/>
    </source>
</evidence>
<dbReference type="PANTHER" id="PTHR30246">
    <property type="entry name" value="2-KETO-3-DEOXY-6-PHOSPHOGLUCONATE ALDOLASE"/>
    <property type="match status" value="1"/>
</dbReference>
<comment type="similarity">
    <text evidence="2">Belongs to the KHG/KDPG aldolase family.</text>
</comment>
<reference evidence="6" key="2">
    <citation type="submission" date="2020-09" db="EMBL/GenBank/DDBJ databases">
        <authorList>
            <person name="Sun Q."/>
            <person name="Zhou Y."/>
        </authorList>
    </citation>
    <scope>NUCLEOTIDE SEQUENCE</scope>
    <source>
        <strain evidence="6">CGMCC 4.7306</strain>
    </source>
</reference>
<dbReference type="SUPFAM" id="SSF51569">
    <property type="entry name" value="Aldolase"/>
    <property type="match status" value="1"/>
</dbReference>
<evidence type="ECO:0000313" key="7">
    <source>
        <dbReference type="Proteomes" id="UP000613840"/>
    </source>
</evidence>
<keyword evidence="7" id="KW-1185">Reference proteome</keyword>
<dbReference type="InterPro" id="IPR013785">
    <property type="entry name" value="Aldolase_TIM"/>
</dbReference>
<keyword evidence="5" id="KW-0119">Carbohydrate metabolism</keyword>
<evidence type="ECO:0000256" key="4">
    <source>
        <dbReference type="ARBA" id="ARBA00023239"/>
    </source>
</evidence>
<comment type="caution">
    <text evidence="6">The sequence shown here is derived from an EMBL/GenBank/DDBJ whole genome shotgun (WGS) entry which is preliminary data.</text>
</comment>
<dbReference type="GO" id="GO:0016829">
    <property type="term" value="F:lyase activity"/>
    <property type="evidence" value="ECO:0007669"/>
    <property type="project" value="UniProtKB-KW"/>
</dbReference>
<keyword evidence="4" id="KW-0456">Lyase</keyword>
<accession>A0A917SA36</accession>
<dbReference type="EMBL" id="BMMZ01000006">
    <property type="protein sequence ID" value="GGL66855.1"/>
    <property type="molecule type" value="Genomic_DNA"/>
</dbReference>
<dbReference type="PANTHER" id="PTHR30246:SF1">
    <property type="entry name" value="2-DEHYDRO-3-DEOXY-6-PHOSPHOGALACTONATE ALDOLASE-RELATED"/>
    <property type="match status" value="1"/>
</dbReference>
<organism evidence="6 7">
    <name type="scientific">Microlunatus endophyticus</name>
    <dbReference type="NCBI Taxonomy" id="1716077"/>
    <lineage>
        <taxon>Bacteria</taxon>
        <taxon>Bacillati</taxon>
        <taxon>Actinomycetota</taxon>
        <taxon>Actinomycetes</taxon>
        <taxon>Propionibacteriales</taxon>
        <taxon>Propionibacteriaceae</taxon>
        <taxon>Microlunatus</taxon>
    </lineage>
</organism>
<name>A0A917SA36_9ACTN</name>
<dbReference type="Proteomes" id="UP000613840">
    <property type="component" value="Unassembled WGS sequence"/>
</dbReference>
<sequence length="213" mass="21535">MIMTSNQPDAAEVSRLIADSGVIGIVRTDSATHAVELARQLWDAGVRAVEVALTTPGGLEAISELATAVPDGAVLGAGTVLDAASARLAVLAGARLLVTPTIVEGVIEVGRRYAVATVIGTATPTEMLHAQTLGADFVKVFPASQWAPTTLSDVLAALPQLRCVPTGGIAAQDAAEWIRAGAVAVGLGSGLTRGADPAIQVATLLDSLRSARA</sequence>
<dbReference type="AlphaFoldDB" id="A0A917SA36"/>
<dbReference type="Gene3D" id="3.20.20.70">
    <property type="entry name" value="Aldolase class I"/>
    <property type="match status" value="1"/>
</dbReference>
<dbReference type="CDD" id="cd00452">
    <property type="entry name" value="KDPG_aldolase"/>
    <property type="match status" value="1"/>
</dbReference>